<dbReference type="PANTHER" id="PTHR21461:SF69">
    <property type="entry name" value="GLYCOSYLTRANSFERASE FAMILY 92 PROTEIN"/>
    <property type="match status" value="1"/>
</dbReference>
<evidence type="ECO:0000256" key="6">
    <source>
        <dbReference type="ARBA" id="ARBA00022989"/>
    </source>
</evidence>
<dbReference type="EC" id="2.4.1.-" evidence="8"/>
<dbReference type="PANTHER" id="PTHR21461">
    <property type="entry name" value="GLYCOSYLTRANSFERASE FAMILY 92 PROTEIN"/>
    <property type="match status" value="1"/>
</dbReference>
<evidence type="ECO:0000256" key="1">
    <source>
        <dbReference type="ARBA" id="ARBA00004167"/>
    </source>
</evidence>
<dbReference type="Proteomes" id="UP000695022">
    <property type="component" value="Unplaced"/>
</dbReference>
<evidence type="ECO:0000313" key="10">
    <source>
        <dbReference type="RefSeq" id="XP_014665633.1"/>
    </source>
</evidence>
<dbReference type="GeneID" id="106807713"/>
<name>A0ABM1E0B2_PRICU</name>
<evidence type="ECO:0000256" key="4">
    <source>
        <dbReference type="ARBA" id="ARBA00022679"/>
    </source>
</evidence>
<keyword evidence="9" id="KW-1185">Reference proteome</keyword>
<keyword evidence="5" id="KW-0812">Transmembrane</keyword>
<keyword evidence="3 8" id="KW-0328">Glycosyltransferase</keyword>
<accession>A0ABM1E0B2</accession>
<evidence type="ECO:0000256" key="8">
    <source>
        <dbReference type="RuleBase" id="RU366017"/>
    </source>
</evidence>
<evidence type="ECO:0000256" key="3">
    <source>
        <dbReference type="ARBA" id="ARBA00022676"/>
    </source>
</evidence>
<reference evidence="10" key="1">
    <citation type="submission" date="2025-08" db="UniProtKB">
        <authorList>
            <consortium name="RefSeq"/>
        </authorList>
    </citation>
    <scope>IDENTIFICATION</scope>
</reference>
<dbReference type="Pfam" id="PF01697">
    <property type="entry name" value="Glyco_transf_92"/>
    <property type="match status" value="1"/>
</dbReference>
<protein>
    <recommendedName>
        <fullName evidence="8">Glycosyltransferase family 92 protein</fullName>
        <ecNumber evidence="8">2.4.1.-</ecNumber>
    </recommendedName>
</protein>
<dbReference type="InterPro" id="IPR008166">
    <property type="entry name" value="Glyco_transf_92"/>
</dbReference>
<comment type="subcellular location">
    <subcellularLocation>
        <location evidence="1">Membrane</location>
        <topology evidence="1">Single-pass membrane protein</topology>
    </subcellularLocation>
</comment>
<gene>
    <name evidence="10" type="primary">LOC106807713</name>
</gene>
<evidence type="ECO:0000256" key="7">
    <source>
        <dbReference type="ARBA" id="ARBA00023136"/>
    </source>
</evidence>
<evidence type="ECO:0000313" key="9">
    <source>
        <dbReference type="Proteomes" id="UP000695022"/>
    </source>
</evidence>
<comment type="similarity">
    <text evidence="2 8">Belongs to the glycosyltransferase 92 family.</text>
</comment>
<sequence>MTLLVRMLAMRRAKRLLLAGIVCFVIVYAWRASGKRKVVRWRGLAFNQQEMVDADMVICDSNDAKQPRVRDQQKWQDVKGRDTIVFSAYYEKSHFVRIVANSRRDDSRPLLCVMWFETAGSSWAIREGVVTVLAQADEIPFHHERPWTSFYYICPLPLTPDIPYAISLAATSCDTAPGNVLAVLNTPDVWRRTKVMFGLCFPMIMNDFSDIVPLVETLEMHRILGVEKVVVYNVSMGKAAESLIREYQTEGFVDVVQWNIMDKLTTWTHPGTPRDSRLQIHYAGQVSCMNDCLHRYRHDFRYTALYDMDEIIVPNHQATWNEMLALFPKDYIGAYLFRNSFFGRVDTRVTSMDGDYCPLVKSDMQFTNNLARSVKFFPPYRRTKSIVDPQVVTKVGIHFARDYVLGFTDYVVPVEIAYLHHYNSKNFKPRESVSDNTLLKHKNELLRAVYDKLRCWKSKYDK</sequence>
<dbReference type="RefSeq" id="XP_014665633.1">
    <property type="nucleotide sequence ID" value="XM_014810147.1"/>
</dbReference>
<evidence type="ECO:0000256" key="2">
    <source>
        <dbReference type="ARBA" id="ARBA00007647"/>
    </source>
</evidence>
<keyword evidence="6" id="KW-1133">Transmembrane helix</keyword>
<proteinExistence type="inferred from homology"/>
<evidence type="ECO:0000256" key="5">
    <source>
        <dbReference type="ARBA" id="ARBA00022692"/>
    </source>
</evidence>
<keyword evidence="4 8" id="KW-0808">Transferase</keyword>
<organism evidence="9 10">
    <name type="scientific">Priapulus caudatus</name>
    <name type="common">Priapulid worm</name>
    <dbReference type="NCBI Taxonomy" id="37621"/>
    <lineage>
        <taxon>Eukaryota</taxon>
        <taxon>Metazoa</taxon>
        <taxon>Ecdysozoa</taxon>
        <taxon>Scalidophora</taxon>
        <taxon>Priapulida</taxon>
        <taxon>Priapulimorpha</taxon>
        <taxon>Priapulimorphida</taxon>
        <taxon>Priapulidae</taxon>
        <taxon>Priapulus</taxon>
    </lineage>
</organism>
<keyword evidence="7" id="KW-0472">Membrane</keyword>